<feature type="signal peptide" evidence="1">
    <location>
        <begin position="1"/>
        <end position="20"/>
    </location>
</feature>
<dbReference type="AlphaFoldDB" id="A0A1M5AGV8"/>
<dbReference type="OrthoDB" id="1467107at2"/>
<accession>A0A1M5AGV8</accession>
<dbReference type="RefSeq" id="WP_073042585.1">
    <property type="nucleotide sequence ID" value="NZ_FQUO01000006.1"/>
</dbReference>
<evidence type="ECO:0000256" key="1">
    <source>
        <dbReference type="SAM" id="SignalP"/>
    </source>
</evidence>
<dbReference type="EMBL" id="FQUO01000006">
    <property type="protein sequence ID" value="SHF29433.1"/>
    <property type="molecule type" value="Genomic_DNA"/>
</dbReference>
<keyword evidence="3" id="KW-1185">Reference proteome</keyword>
<dbReference type="Pfam" id="PF22252">
    <property type="entry name" value="PNGase_F-II_N"/>
    <property type="match status" value="1"/>
</dbReference>
<reference evidence="2 3" key="1">
    <citation type="submission" date="2016-11" db="EMBL/GenBank/DDBJ databases">
        <authorList>
            <person name="Jaros S."/>
            <person name="Januszkiewicz K."/>
            <person name="Wedrychowicz H."/>
        </authorList>
    </citation>
    <scope>NUCLEOTIDE SEQUENCE [LARGE SCALE GENOMIC DNA]</scope>
    <source>
        <strain evidence="2 3">DSM 26897</strain>
    </source>
</reference>
<gene>
    <name evidence="2" type="ORF">SAMN05444008_106257</name>
</gene>
<organism evidence="2 3">
    <name type="scientific">Cnuella takakiae</name>
    <dbReference type="NCBI Taxonomy" id="1302690"/>
    <lineage>
        <taxon>Bacteria</taxon>
        <taxon>Pseudomonadati</taxon>
        <taxon>Bacteroidota</taxon>
        <taxon>Chitinophagia</taxon>
        <taxon>Chitinophagales</taxon>
        <taxon>Chitinophagaceae</taxon>
        <taxon>Cnuella</taxon>
    </lineage>
</organism>
<sequence>MIKKGILSFLAVLFSVFAFSQKKLTEGIIQYNVVINTGSEKPKAADFLDGANTTVYLKGNNSRSDMVSALGTQSTLVDGARNSIVILKDYGSQKYMINLTPANWKELNNKYLDVQYSLQDSTRNILGYNCKKAVGKLADGTPVEVWYTPDVQVDNKNFSVMGQNLPGLALEFKTNMGSTSITYTVSKISFTTVPVARFDLPKAGYRIMTYEESKGM</sequence>
<keyword evidence="1" id="KW-0732">Signal</keyword>
<proteinExistence type="predicted"/>
<feature type="chain" id="PRO_5011979456" evidence="1">
    <location>
        <begin position="21"/>
        <end position="216"/>
    </location>
</feature>
<evidence type="ECO:0000313" key="2">
    <source>
        <dbReference type="EMBL" id="SHF29433.1"/>
    </source>
</evidence>
<protein>
    <submittedName>
        <fullName evidence="2">GLPGLI family protein</fullName>
    </submittedName>
</protein>
<evidence type="ECO:0000313" key="3">
    <source>
        <dbReference type="Proteomes" id="UP000184368"/>
    </source>
</evidence>
<dbReference type="Proteomes" id="UP000184368">
    <property type="component" value="Unassembled WGS sequence"/>
</dbReference>
<name>A0A1M5AGV8_9BACT</name>
<dbReference type="STRING" id="1302690.BUE76_08720"/>